<keyword evidence="1" id="KW-0677">Repeat</keyword>
<dbReference type="Proteomes" id="UP000886520">
    <property type="component" value="Chromosome 22"/>
</dbReference>
<protein>
    <recommendedName>
        <fullName evidence="5">Pentatricopeptide repeat-containing protein</fullName>
    </recommendedName>
</protein>
<evidence type="ECO:0000313" key="4">
    <source>
        <dbReference type="Proteomes" id="UP000886520"/>
    </source>
</evidence>
<dbReference type="PANTHER" id="PTHR47926:SF395">
    <property type="entry name" value="TETRATRICOPEPTIDE-LIKE HELICAL DOMAIN, DYW DOMAIN PROTEIN-RELATED"/>
    <property type="match status" value="1"/>
</dbReference>
<dbReference type="PANTHER" id="PTHR47926">
    <property type="entry name" value="PENTATRICOPEPTIDE REPEAT-CONTAINING PROTEIN"/>
    <property type="match status" value="1"/>
</dbReference>
<dbReference type="OrthoDB" id="185373at2759"/>
<dbReference type="NCBIfam" id="TIGR00756">
    <property type="entry name" value="PPR"/>
    <property type="match status" value="1"/>
</dbReference>
<proteinExistence type="predicted"/>
<dbReference type="Gene3D" id="1.25.40.10">
    <property type="entry name" value="Tetratricopeptide repeat domain"/>
    <property type="match status" value="1"/>
</dbReference>
<evidence type="ECO:0000256" key="2">
    <source>
        <dbReference type="PROSITE-ProRule" id="PRU00708"/>
    </source>
</evidence>
<feature type="repeat" description="PPR" evidence="2">
    <location>
        <begin position="121"/>
        <end position="155"/>
    </location>
</feature>
<dbReference type="EMBL" id="JABFUD020000022">
    <property type="protein sequence ID" value="KAI5061854.1"/>
    <property type="molecule type" value="Genomic_DNA"/>
</dbReference>
<evidence type="ECO:0000313" key="3">
    <source>
        <dbReference type="EMBL" id="KAI5061854.1"/>
    </source>
</evidence>
<keyword evidence="4" id="KW-1185">Reference proteome</keyword>
<dbReference type="AlphaFoldDB" id="A0A9D4Z5A8"/>
<organism evidence="3 4">
    <name type="scientific">Adiantum capillus-veneris</name>
    <name type="common">Maidenhair fern</name>
    <dbReference type="NCBI Taxonomy" id="13818"/>
    <lineage>
        <taxon>Eukaryota</taxon>
        <taxon>Viridiplantae</taxon>
        <taxon>Streptophyta</taxon>
        <taxon>Embryophyta</taxon>
        <taxon>Tracheophyta</taxon>
        <taxon>Polypodiopsida</taxon>
        <taxon>Polypodiidae</taxon>
        <taxon>Polypodiales</taxon>
        <taxon>Pteridineae</taxon>
        <taxon>Pteridaceae</taxon>
        <taxon>Vittarioideae</taxon>
        <taxon>Adiantum</taxon>
    </lineage>
</organism>
<evidence type="ECO:0008006" key="5">
    <source>
        <dbReference type="Google" id="ProtNLM"/>
    </source>
</evidence>
<comment type="caution">
    <text evidence="3">The sequence shown here is derived from an EMBL/GenBank/DDBJ whole genome shotgun (WGS) entry which is preliminary data.</text>
</comment>
<dbReference type="InterPro" id="IPR011990">
    <property type="entry name" value="TPR-like_helical_dom_sf"/>
</dbReference>
<dbReference type="GO" id="GO:0003723">
    <property type="term" value="F:RNA binding"/>
    <property type="evidence" value="ECO:0007669"/>
    <property type="project" value="InterPro"/>
</dbReference>
<dbReference type="InterPro" id="IPR046960">
    <property type="entry name" value="PPR_At4g14850-like_plant"/>
</dbReference>
<name>A0A9D4Z5A8_ADICA</name>
<sequence>MSLHSKPTRRQGSHPLNMQHGMHNFAHLGNLCKTKQFSQALAITCSLDQQGISIPREIIYSLLQGHGCSKDPTCAKKLHSLMVHNKLDRVPVLADHLIRLFVSCGCLDKAQVVFSRVSKPSVYTWNAILTAHSKLGNIDVVFELFCKMLKSGLKPDRVTMLCVLKACGNASSGEKGRLVHEEIIGSDMDLDLILGSALVDMLCTA</sequence>
<reference evidence="3" key="1">
    <citation type="submission" date="2021-01" db="EMBL/GenBank/DDBJ databases">
        <title>Adiantum capillus-veneris genome.</title>
        <authorList>
            <person name="Fang Y."/>
            <person name="Liao Q."/>
        </authorList>
    </citation>
    <scope>NUCLEOTIDE SEQUENCE</scope>
    <source>
        <strain evidence="3">H3</strain>
        <tissue evidence="3">Leaf</tissue>
    </source>
</reference>
<dbReference type="PROSITE" id="PS51375">
    <property type="entry name" value="PPR"/>
    <property type="match status" value="1"/>
</dbReference>
<gene>
    <name evidence="3" type="ORF">GOP47_0022393</name>
</gene>
<dbReference type="GO" id="GO:0009451">
    <property type="term" value="P:RNA modification"/>
    <property type="evidence" value="ECO:0007669"/>
    <property type="project" value="InterPro"/>
</dbReference>
<accession>A0A9D4Z5A8</accession>
<dbReference type="InterPro" id="IPR002885">
    <property type="entry name" value="PPR_rpt"/>
</dbReference>
<dbReference type="Pfam" id="PF13041">
    <property type="entry name" value="PPR_2"/>
    <property type="match status" value="1"/>
</dbReference>
<evidence type="ECO:0000256" key="1">
    <source>
        <dbReference type="ARBA" id="ARBA00022737"/>
    </source>
</evidence>